<dbReference type="EMBL" id="BGZK01000486">
    <property type="protein sequence ID" value="GBP46555.1"/>
    <property type="molecule type" value="Genomic_DNA"/>
</dbReference>
<proteinExistence type="predicted"/>
<evidence type="ECO:0000313" key="2">
    <source>
        <dbReference type="Proteomes" id="UP000299102"/>
    </source>
</evidence>
<name>A0A4C1W8T3_EUMVA</name>
<reference evidence="1 2" key="1">
    <citation type="journal article" date="2019" name="Commun. Biol.">
        <title>The bagworm genome reveals a unique fibroin gene that provides high tensile strength.</title>
        <authorList>
            <person name="Kono N."/>
            <person name="Nakamura H."/>
            <person name="Ohtoshi R."/>
            <person name="Tomita M."/>
            <person name="Numata K."/>
            <person name="Arakawa K."/>
        </authorList>
    </citation>
    <scope>NUCLEOTIDE SEQUENCE [LARGE SCALE GENOMIC DNA]</scope>
</reference>
<keyword evidence="2" id="KW-1185">Reference proteome</keyword>
<comment type="caution">
    <text evidence="1">The sequence shown here is derived from an EMBL/GenBank/DDBJ whole genome shotgun (WGS) entry which is preliminary data.</text>
</comment>
<evidence type="ECO:0000313" key="1">
    <source>
        <dbReference type="EMBL" id="GBP46555.1"/>
    </source>
</evidence>
<dbReference type="AlphaFoldDB" id="A0A4C1W8T3"/>
<dbReference type="Proteomes" id="UP000299102">
    <property type="component" value="Unassembled WGS sequence"/>
</dbReference>
<protein>
    <submittedName>
        <fullName evidence="1">Uncharacterized protein</fullName>
    </submittedName>
</protein>
<organism evidence="1 2">
    <name type="scientific">Eumeta variegata</name>
    <name type="common">Bagworm moth</name>
    <name type="synonym">Eumeta japonica</name>
    <dbReference type="NCBI Taxonomy" id="151549"/>
    <lineage>
        <taxon>Eukaryota</taxon>
        <taxon>Metazoa</taxon>
        <taxon>Ecdysozoa</taxon>
        <taxon>Arthropoda</taxon>
        <taxon>Hexapoda</taxon>
        <taxon>Insecta</taxon>
        <taxon>Pterygota</taxon>
        <taxon>Neoptera</taxon>
        <taxon>Endopterygota</taxon>
        <taxon>Lepidoptera</taxon>
        <taxon>Glossata</taxon>
        <taxon>Ditrysia</taxon>
        <taxon>Tineoidea</taxon>
        <taxon>Psychidae</taxon>
        <taxon>Oiketicinae</taxon>
        <taxon>Eumeta</taxon>
    </lineage>
</organism>
<gene>
    <name evidence="1" type="ORF">EVAR_21711_1</name>
</gene>
<sequence length="125" mass="13975">MIDERFNHVGLPILLRTYLNSYRTPTANTKHAEQNLAIQGLYRLRSSSLRGRPRHRDDSTPSLEDSADLRCVITTGKPYTIHIFLWTSGSGNLRDARRVSSASAKVDVAHFPTMARSRLGPSPGE</sequence>
<accession>A0A4C1W8T3</accession>